<evidence type="ECO:0000313" key="5">
    <source>
        <dbReference type="Proteomes" id="UP000595512"/>
    </source>
</evidence>
<gene>
    <name evidence="2" type="ORF">B4102_3627</name>
    <name evidence="3" type="ORF">JGZ69_10305</name>
</gene>
<dbReference type="STRING" id="46224.B4102_3627"/>
<feature type="region of interest" description="Disordered" evidence="1">
    <location>
        <begin position="1"/>
        <end position="48"/>
    </location>
</feature>
<evidence type="ECO:0000313" key="4">
    <source>
        <dbReference type="Proteomes" id="UP000075666"/>
    </source>
</evidence>
<name>A0A150KNP8_9BACI</name>
<dbReference type="GeneID" id="62500692"/>
<reference evidence="3 5" key="2">
    <citation type="submission" date="2020-12" db="EMBL/GenBank/DDBJ databases">
        <title>Taxonomic evaluation of the Bacillus sporothermodurans group of bacteria based on whole genome sequences.</title>
        <authorList>
            <person name="Fiedler G."/>
            <person name="Herbstmann A.-D."/>
            <person name="Doll E."/>
            <person name="Wenning M."/>
            <person name="Brinks E."/>
            <person name="Kabisch J."/>
            <person name="Breitenwieser F."/>
            <person name="Lappann M."/>
            <person name="Boehnlein C."/>
            <person name="Franz C."/>
        </authorList>
    </citation>
    <scope>NUCLEOTIDE SEQUENCE [LARGE SCALE GENOMIC DNA]</scope>
    <source>
        <strain evidence="3 5">DSM 10599</strain>
    </source>
</reference>
<dbReference type="EMBL" id="CP066701">
    <property type="protein sequence ID" value="QQX27111.1"/>
    <property type="molecule type" value="Genomic_DNA"/>
</dbReference>
<reference evidence="2 4" key="1">
    <citation type="submission" date="2016-01" db="EMBL/GenBank/DDBJ databases">
        <title>Genome Sequences of Twelve Sporeforming Bacillus Species Isolated from Foods.</title>
        <authorList>
            <person name="Berendsen E.M."/>
            <person name="Wells-Bennik M.H."/>
            <person name="Krawcyk A.O."/>
            <person name="De Jong A."/>
            <person name="Holsappel S."/>
            <person name="Eijlander R.T."/>
            <person name="Kuipers O.P."/>
        </authorList>
    </citation>
    <scope>NUCLEOTIDE SEQUENCE [LARGE SCALE GENOMIC DNA]</scope>
    <source>
        <strain evidence="2 4">B4102</strain>
    </source>
</reference>
<organism evidence="2 4">
    <name type="scientific">Heyndrickxia sporothermodurans</name>
    <dbReference type="NCBI Taxonomy" id="46224"/>
    <lineage>
        <taxon>Bacteria</taxon>
        <taxon>Bacillati</taxon>
        <taxon>Bacillota</taxon>
        <taxon>Bacilli</taxon>
        <taxon>Bacillales</taxon>
        <taxon>Bacillaceae</taxon>
        <taxon>Heyndrickxia</taxon>
    </lineage>
</organism>
<evidence type="ECO:0000313" key="3">
    <source>
        <dbReference type="EMBL" id="QQX27111.1"/>
    </source>
</evidence>
<dbReference type="Proteomes" id="UP000595512">
    <property type="component" value="Chromosome"/>
</dbReference>
<feature type="compositionally biased region" description="Low complexity" evidence="1">
    <location>
        <begin position="9"/>
        <end position="23"/>
    </location>
</feature>
<dbReference type="AlphaFoldDB" id="A0A150KNP8"/>
<sequence length="48" mass="5120">MENNKKTKSSNTKNGSGSSYNKNHAGHLPDYGGNDVDPNAKGIVTKDE</sequence>
<proteinExistence type="predicted"/>
<accession>A0A150KNP8</accession>
<dbReference type="Proteomes" id="UP000075666">
    <property type="component" value="Unassembled WGS sequence"/>
</dbReference>
<dbReference type="PATRIC" id="fig|46224.3.peg.307"/>
<keyword evidence="4" id="KW-1185">Reference proteome</keyword>
<evidence type="ECO:0000256" key="1">
    <source>
        <dbReference type="SAM" id="MobiDB-lite"/>
    </source>
</evidence>
<evidence type="ECO:0000313" key="2">
    <source>
        <dbReference type="EMBL" id="KYC94276.1"/>
    </source>
</evidence>
<dbReference type="EMBL" id="LQYN01000102">
    <property type="protein sequence ID" value="KYC94276.1"/>
    <property type="molecule type" value="Genomic_DNA"/>
</dbReference>
<dbReference type="RefSeq" id="WP_160331475.1">
    <property type="nucleotide sequence ID" value="NZ_CP066701.1"/>
</dbReference>
<protein>
    <submittedName>
        <fullName evidence="2">Uncharacterized protein</fullName>
    </submittedName>
</protein>
<dbReference type="KEGG" id="hspo:JGZ69_10305"/>